<accession>A0A1M4T6F6</accession>
<sequence>MFTEELVDICTSLYWTYHLFNDHQFRGICFSPEGCEPVLGPCDSPVCKRKAATTTTRTHGAPVVGLACRYLAEPIGLEFK</sequence>
<evidence type="ECO:0000313" key="2">
    <source>
        <dbReference type="Proteomes" id="UP000184368"/>
    </source>
</evidence>
<dbReference type="AlphaFoldDB" id="A0A1M4T6F6"/>
<protein>
    <submittedName>
        <fullName evidence="1">Uncharacterized protein</fullName>
    </submittedName>
</protein>
<dbReference type="Proteomes" id="UP000184368">
    <property type="component" value="Unassembled WGS sequence"/>
</dbReference>
<organism evidence="1 2">
    <name type="scientific">Cnuella takakiae</name>
    <dbReference type="NCBI Taxonomy" id="1302690"/>
    <lineage>
        <taxon>Bacteria</taxon>
        <taxon>Pseudomonadati</taxon>
        <taxon>Bacteroidota</taxon>
        <taxon>Chitinophagia</taxon>
        <taxon>Chitinophagales</taxon>
        <taxon>Chitinophagaceae</taxon>
        <taxon>Cnuella</taxon>
    </lineage>
</organism>
<keyword evidence="2" id="KW-1185">Reference proteome</keyword>
<dbReference type="EMBL" id="FQUO01000001">
    <property type="protein sequence ID" value="SHE40112.1"/>
    <property type="molecule type" value="Genomic_DNA"/>
</dbReference>
<gene>
    <name evidence="1" type="ORF">SAMN05444008_101346</name>
</gene>
<evidence type="ECO:0000313" key="1">
    <source>
        <dbReference type="EMBL" id="SHE40112.1"/>
    </source>
</evidence>
<name>A0A1M4T6F6_9BACT</name>
<reference evidence="1 2" key="1">
    <citation type="submission" date="2016-11" db="EMBL/GenBank/DDBJ databases">
        <authorList>
            <person name="Jaros S."/>
            <person name="Januszkiewicz K."/>
            <person name="Wedrychowicz H."/>
        </authorList>
    </citation>
    <scope>NUCLEOTIDE SEQUENCE [LARGE SCALE GENOMIC DNA]</scope>
    <source>
        <strain evidence="1 2">DSM 26897</strain>
    </source>
</reference>
<proteinExistence type="predicted"/>